<dbReference type="Proteomes" id="UP000585614">
    <property type="component" value="Unassembled WGS sequence"/>
</dbReference>
<gene>
    <name evidence="1" type="ORF">mRhiFer1_008511</name>
</gene>
<comment type="caution">
    <text evidence="1">The sequence shown here is derived from an EMBL/GenBank/DDBJ whole genome shotgun (WGS) entry which is preliminary data.</text>
</comment>
<organism evidence="1 2">
    <name type="scientific">Rhinolophus ferrumequinum</name>
    <name type="common">Greater horseshoe bat</name>
    <dbReference type="NCBI Taxonomy" id="59479"/>
    <lineage>
        <taxon>Eukaryota</taxon>
        <taxon>Metazoa</taxon>
        <taxon>Chordata</taxon>
        <taxon>Craniata</taxon>
        <taxon>Vertebrata</taxon>
        <taxon>Euteleostomi</taxon>
        <taxon>Mammalia</taxon>
        <taxon>Eutheria</taxon>
        <taxon>Laurasiatheria</taxon>
        <taxon>Chiroptera</taxon>
        <taxon>Yinpterochiroptera</taxon>
        <taxon>Rhinolophoidea</taxon>
        <taxon>Rhinolophidae</taxon>
        <taxon>Rhinolophinae</taxon>
        <taxon>Rhinolophus</taxon>
    </lineage>
</organism>
<protein>
    <submittedName>
        <fullName evidence="1">Uncharacterized protein</fullName>
    </submittedName>
</protein>
<sequence>MDGKGPWAVLLPLPAPLLSSRFMEARPQITLASQALPSSLPLTAFRSTPTFQRRKLSGAGVNSWPSLCKVSMLLRLWRFPGPASLDGPHRSDLGQHRVSEWREGTASAQWLPINASQWNSQDG</sequence>
<dbReference type="EMBL" id="JACAGC010000015">
    <property type="protein sequence ID" value="KAF6317457.1"/>
    <property type="molecule type" value="Genomic_DNA"/>
</dbReference>
<name>A0A7J7UX07_RHIFE</name>
<evidence type="ECO:0000313" key="2">
    <source>
        <dbReference type="Proteomes" id="UP000585614"/>
    </source>
</evidence>
<evidence type="ECO:0000313" key="1">
    <source>
        <dbReference type="EMBL" id="KAF6317457.1"/>
    </source>
</evidence>
<proteinExistence type="predicted"/>
<dbReference type="AlphaFoldDB" id="A0A7J7UX07"/>
<reference evidence="1 2" key="1">
    <citation type="journal article" date="2020" name="Nature">
        <title>Six reference-quality genomes reveal evolution of bat adaptations.</title>
        <authorList>
            <person name="Jebb D."/>
            <person name="Huang Z."/>
            <person name="Pippel M."/>
            <person name="Hughes G.M."/>
            <person name="Lavrichenko K."/>
            <person name="Devanna P."/>
            <person name="Winkler S."/>
            <person name="Jermiin L.S."/>
            <person name="Skirmuntt E.C."/>
            <person name="Katzourakis A."/>
            <person name="Burkitt-Gray L."/>
            <person name="Ray D.A."/>
            <person name="Sullivan K.A.M."/>
            <person name="Roscito J.G."/>
            <person name="Kirilenko B.M."/>
            <person name="Davalos L.M."/>
            <person name="Corthals A.P."/>
            <person name="Power M.L."/>
            <person name="Jones G."/>
            <person name="Ransome R.D."/>
            <person name="Dechmann D.K.N."/>
            <person name="Locatelli A.G."/>
            <person name="Puechmaille S.J."/>
            <person name="Fedrigo O."/>
            <person name="Jarvis E.D."/>
            <person name="Hiller M."/>
            <person name="Vernes S.C."/>
            <person name="Myers E.W."/>
            <person name="Teeling E.C."/>
        </authorList>
    </citation>
    <scope>NUCLEOTIDE SEQUENCE [LARGE SCALE GENOMIC DNA]</scope>
    <source>
        <strain evidence="1">MRhiFer1</strain>
        <tissue evidence="1">Lung</tissue>
    </source>
</reference>
<accession>A0A7J7UX07</accession>